<gene>
    <name evidence="6" type="ORF">TWF694_007848</name>
</gene>
<proteinExistence type="predicted"/>
<dbReference type="GO" id="GO:0046873">
    <property type="term" value="F:metal ion transmembrane transporter activity"/>
    <property type="evidence" value="ECO:0007669"/>
    <property type="project" value="InterPro"/>
</dbReference>
<keyword evidence="4 5" id="KW-0472">Membrane</keyword>
<evidence type="ECO:0000256" key="2">
    <source>
        <dbReference type="ARBA" id="ARBA00022692"/>
    </source>
</evidence>
<keyword evidence="2 5" id="KW-0812">Transmembrane</keyword>
<dbReference type="EMBL" id="JAVHJO010000003">
    <property type="protein sequence ID" value="KAK6542079.1"/>
    <property type="molecule type" value="Genomic_DNA"/>
</dbReference>
<name>A0AAV9XIX2_9PEZI</name>
<dbReference type="Pfam" id="PF01544">
    <property type="entry name" value="CorA"/>
    <property type="match status" value="1"/>
</dbReference>
<dbReference type="SUPFAM" id="SSF144083">
    <property type="entry name" value="Magnesium transport protein CorA, transmembrane region"/>
    <property type="match status" value="1"/>
</dbReference>
<protein>
    <submittedName>
        <fullName evidence="6">Uncharacterized protein</fullName>
    </submittedName>
</protein>
<evidence type="ECO:0000256" key="3">
    <source>
        <dbReference type="ARBA" id="ARBA00022989"/>
    </source>
</evidence>
<dbReference type="AlphaFoldDB" id="A0AAV9XIX2"/>
<evidence type="ECO:0000256" key="5">
    <source>
        <dbReference type="SAM" id="Phobius"/>
    </source>
</evidence>
<organism evidence="6 7">
    <name type="scientific">Orbilia ellipsospora</name>
    <dbReference type="NCBI Taxonomy" id="2528407"/>
    <lineage>
        <taxon>Eukaryota</taxon>
        <taxon>Fungi</taxon>
        <taxon>Dikarya</taxon>
        <taxon>Ascomycota</taxon>
        <taxon>Pezizomycotina</taxon>
        <taxon>Orbiliomycetes</taxon>
        <taxon>Orbiliales</taxon>
        <taxon>Orbiliaceae</taxon>
        <taxon>Orbilia</taxon>
    </lineage>
</organism>
<sequence>MFEDYHRIWTRHEKSLHGRVEERFRDYFIEQAKQSTHVRVLEISETADCQVRTFDDDIDLVNHLSLRQLSDKTVFRLIELEELRIDKTGELKRTPPTLNISPDALRFLSAELNIDPLMLLWDEPQPPYLGNPVVGIQERGDVSALIAQTIPRTTLLESRYLYTLDREFKPELLKNEFQHRVPYRFFFTFHKNAVIVLAISYKGCKDKPIDLASSSRFCWSEVIADCTSSLPANKRLLVYYMQMTLEDVTIGWSRCTSWFSGEIRTAIRAVADYPEYTIETLTELSLEGFKCLDMILSLRRWSRIIEDYSVDQDNIIFLSDGWIRLNRRFDMIIQQHELLEKQIANAHAMITARISLKDVKSMNRLAYLGAFFLPGAFIAAFFGMNLNSISNAQLPLWIFFAVAIPSTLLTFVGLFYGEELLDLIKRFGQFLGSIWQKLPRDRKVSGVTGAIP</sequence>
<feature type="transmembrane region" description="Helical" evidence="5">
    <location>
        <begin position="365"/>
        <end position="384"/>
    </location>
</feature>
<feature type="transmembrane region" description="Helical" evidence="5">
    <location>
        <begin position="396"/>
        <end position="416"/>
    </location>
</feature>
<keyword evidence="7" id="KW-1185">Reference proteome</keyword>
<evidence type="ECO:0000313" key="7">
    <source>
        <dbReference type="Proteomes" id="UP001365542"/>
    </source>
</evidence>
<dbReference type="Proteomes" id="UP001365542">
    <property type="component" value="Unassembled WGS sequence"/>
</dbReference>
<dbReference type="Gene3D" id="1.20.58.340">
    <property type="entry name" value="Magnesium transport protein CorA, transmembrane region"/>
    <property type="match status" value="1"/>
</dbReference>
<dbReference type="GO" id="GO:0016020">
    <property type="term" value="C:membrane"/>
    <property type="evidence" value="ECO:0007669"/>
    <property type="project" value="UniProtKB-SubCell"/>
</dbReference>
<dbReference type="InterPro" id="IPR045863">
    <property type="entry name" value="CorA_TM1_TM2"/>
</dbReference>
<comment type="subcellular location">
    <subcellularLocation>
        <location evidence="1">Membrane</location>
        <topology evidence="1">Multi-pass membrane protein</topology>
    </subcellularLocation>
</comment>
<evidence type="ECO:0000256" key="4">
    <source>
        <dbReference type="ARBA" id="ARBA00023136"/>
    </source>
</evidence>
<accession>A0AAV9XIX2</accession>
<evidence type="ECO:0000256" key="1">
    <source>
        <dbReference type="ARBA" id="ARBA00004141"/>
    </source>
</evidence>
<comment type="caution">
    <text evidence="6">The sequence shown here is derived from an EMBL/GenBank/DDBJ whole genome shotgun (WGS) entry which is preliminary data.</text>
</comment>
<evidence type="ECO:0000313" key="6">
    <source>
        <dbReference type="EMBL" id="KAK6542079.1"/>
    </source>
</evidence>
<dbReference type="InterPro" id="IPR002523">
    <property type="entry name" value="MgTranspt_CorA/ZnTranspt_ZntB"/>
</dbReference>
<keyword evidence="3 5" id="KW-1133">Transmembrane helix</keyword>
<reference evidence="6 7" key="1">
    <citation type="submission" date="2019-10" db="EMBL/GenBank/DDBJ databases">
        <authorList>
            <person name="Palmer J.M."/>
        </authorList>
    </citation>
    <scope>NUCLEOTIDE SEQUENCE [LARGE SCALE GENOMIC DNA]</scope>
    <source>
        <strain evidence="6 7">TWF694</strain>
    </source>
</reference>